<dbReference type="PIRSF" id="PIRSF000103">
    <property type="entry name" value="HIBADH"/>
    <property type="match status" value="1"/>
</dbReference>
<accession>A0A1I3D313</accession>
<dbReference type="AlphaFoldDB" id="A0A1I3D313"/>
<gene>
    <name evidence="6" type="ORF">SAMN05216206_0343</name>
</gene>
<evidence type="ECO:0000259" key="5">
    <source>
        <dbReference type="Pfam" id="PF14833"/>
    </source>
</evidence>
<dbReference type="InterPro" id="IPR015815">
    <property type="entry name" value="HIBADH-related"/>
</dbReference>
<dbReference type="Gene3D" id="3.40.50.720">
    <property type="entry name" value="NAD(P)-binding Rossmann-like Domain"/>
    <property type="match status" value="1"/>
</dbReference>
<evidence type="ECO:0000256" key="2">
    <source>
        <dbReference type="ARBA" id="ARBA00023027"/>
    </source>
</evidence>
<protein>
    <submittedName>
        <fullName evidence="6">3-hydroxyisobutyrate dehydrogenase</fullName>
    </submittedName>
</protein>
<dbReference type="Pfam" id="PF14833">
    <property type="entry name" value="NAD_binding_11"/>
    <property type="match status" value="1"/>
</dbReference>
<organism evidence="6 7">
    <name type="scientific">Pseudomonas guineae</name>
    <dbReference type="NCBI Taxonomy" id="425504"/>
    <lineage>
        <taxon>Bacteria</taxon>
        <taxon>Pseudomonadati</taxon>
        <taxon>Pseudomonadota</taxon>
        <taxon>Gammaproteobacteria</taxon>
        <taxon>Pseudomonadales</taxon>
        <taxon>Pseudomonadaceae</taxon>
        <taxon>Pseudomonas</taxon>
    </lineage>
</organism>
<feature type="active site" evidence="3">
    <location>
        <position position="176"/>
    </location>
</feature>
<evidence type="ECO:0000256" key="3">
    <source>
        <dbReference type="PIRSR" id="PIRSR000103-1"/>
    </source>
</evidence>
<feature type="domain" description="3-hydroxyisobutyrate dehydrogenase-like NAD-binding" evidence="5">
    <location>
        <begin position="170"/>
        <end position="291"/>
    </location>
</feature>
<evidence type="ECO:0000313" key="6">
    <source>
        <dbReference type="EMBL" id="SFH81077.1"/>
    </source>
</evidence>
<keyword evidence="1" id="KW-0560">Oxidoreductase</keyword>
<dbReference type="EMBL" id="FOQL01000001">
    <property type="protein sequence ID" value="SFH81077.1"/>
    <property type="molecule type" value="Genomic_DNA"/>
</dbReference>
<dbReference type="InterPro" id="IPR036291">
    <property type="entry name" value="NAD(P)-bd_dom_sf"/>
</dbReference>
<dbReference type="InterPro" id="IPR006115">
    <property type="entry name" value="6PGDH_NADP-bd"/>
</dbReference>
<feature type="domain" description="6-phosphogluconate dehydrogenase NADP-binding" evidence="4">
    <location>
        <begin position="8"/>
        <end position="167"/>
    </location>
</feature>
<dbReference type="STRING" id="425504.SAMN05216206_0343"/>
<dbReference type="GO" id="GO:0016491">
    <property type="term" value="F:oxidoreductase activity"/>
    <property type="evidence" value="ECO:0007669"/>
    <property type="project" value="UniProtKB-KW"/>
</dbReference>
<keyword evidence="2" id="KW-0520">NAD</keyword>
<dbReference type="Proteomes" id="UP000243606">
    <property type="component" value="Unassembled WGS sequence"/>
</dbReference>
<dbReference type="GO" id="GO:0051287">
    <property type="term" value="F:NAD binding"/>
    <property type="evidence" value="ECO:0007669"/>
    <property type="project" value="InterPro"/>
</dbReference>
<dbReference type="GO" id="GO:0050661">
    <property type="term" value="F:NADP binding"/>
    <property type="evidence" value="ECO:0007669"/>
    <property type="project" value="InterPro"/>
</dbReference>
<sequence length="301" mass="31492">MSSPLPALAFAGIGLMGLPMTQRLLAASFALTVWNRSSEKCAPLQALGAQAVASPAQLCARADIVMLCLANTEVVREVVFGPGGIVETAKPGQLLVDFSSLEPAATRAMAAELHARCGMHWVDAPVSGGTLGAANGTLVIMAGGRVEDVERVRPILAHLGQRLTRMGDVGAGQVTKVCNQMIVACNALVIAEVVALAEQAGVDASLIAPALAGGFADSKPLQILAPQMADSQFEPVKWHVRTLLKDLDTAIKLSQQIGSATPLSGLAAQLMRQHGSQGNLEHDPATLVQLYRKPQHQEPQP</sequence>
<dbReference type="PANTHER" id="PTHR43060">
    <property type="entry name" value="3-HYDROXYISOBUTYRATE DEHYDROGENASE-LIKE 1, MITOCHONDRIAL-RELATED"/>
    <property type="match status" value="1"/>
</dbReference>
<dbReference type="InterPro" id="IPR008927">
    <property type="entry name" value="6-PGluconate_DH-like_C_sf"/>
</dbReference>
<dbReference type="PANTHER" id="PTHR43060:SF15">
    <property type="entry name" value="3-HYDROXYISOBUTYRATE DEHYDROGENASE-LIKE 1, MITOCHONDRIAL-RELATED"/>
    <property type="match status" value="1"/>
</dbReference>
<dbReference type="Gene3D" id="1.10.1040.10">
    <property type="entry name" value="N-(1-d-carboxylethyl)-l-norvaline Dehydrogenase, domain 2"/>
    <property type="match status" value="1"/>
</dbReference>
<reference evidence="7" key="1">
    <citation type="submission" date="2016-10" db="EMBL/GenBank/DDBJ databases">
        <authorList>
            <person name="Varghese N."/>
            <person name="Submissions S."/>
        </authorList>
    </citation>
    <scope>NUCLEOTIDE SEQUENCE [LARGE SCALE GENOMIC DNA]</scope>
    <source>
        <strain evidence="7">LMG 24016</strain>
    </source>
</reference>
<evidence type="ECO:0000259" key="4">
    <source>
        <dbReference type="Pfam" id="PF03446"/>
    </source>
</evidence>
<dbReference type="InterPro" id="IPR013328">
    <property type="entry name" value="6PGD_dom2"/>
</dbReference>
<keyword evidence="7" id="KW-1185">Reference proteome</keyword>
<dbReference type="InterPro" id="IPR029154">
    <property type="entry name" value="HIBADH-like_NADP-bd"/>
</dbReference>
<evidence type="ECO:0000313" key="7">
    <source>
        <dbReference type="Proteomes" id="UP000243606"/>
    </source>
</evidence>
<evidence type="ECO:0000256" key="1">
    <source>
        <dbReference type="ARBA" id="ARBA00023002"/>
    </source>
</evidence>
<dbReference type="SUPFAM" id="SSF51735">
    <property type="entry name" value="NAD(P)-binding Rossmann-fold domains"/>
    <property type="match status" value="1"/>
</dbReference>
<dbReference type="OrthoDB" id="9786703at2"/>
<dbReference type="RefSeq" id="WP_090238703.1">
    <property type="nucleotide sequence ID" value="NZ_FOQL01000001.1"/>
</dbReference>
<name>A0A1I3D313_9PSED</name>
<proteinExistence type="predicted"/>
<dbReference type="Pfam" id="PF03446">
    <property type="entry name" value="NAD_binding_2"/>
    <property type="match status" value="1"/>
</dbReference>
<dbReference type="SUPFAM" id="SSF48179">
    <property type="entry name" value="6-phosphogluconate dehydrogenase C-terminal domain-like"/>
    <property type="match status" value="1"/>
</dbReference>